<dbReference type="PANTHER" id="PTHR36987:SF1">
    <property type="entry name" value="NADH DEHYDROGENASE [UBIQUINONE] 1 BETA SUBCOMPLEX SUBUNIT 2"/>
    <property type="match status" value="1"/>
</dbReference>
<protein>
    <submittedName>
        <fullName evidence="1 2">Uncharacterized protein</fullName>
    </submittedName>
</protein>
<evidence type="ECO:0000313" key="2">
    <source>
        <dbReference type="EnsemblProtists" id="EKX31490"/>
    </source>
</evidence>
<dbReference type="PaxDb" id="55529-EKX31490"/>
<accession>L1I6J7</accession>
<dbReference type="GO" id="GO:0005743">
    <property type="term" value="C:mitochondrial inner membrane"/>
    <property type="evidence" value="ECO:0007669"/>
    <property type="project" value="InterPro"/>
</dbReference>
<dbReference type="PANTHER" id="PTHR36987">
    <property type="entry name" value="NADH DEHYDROGENASE [UBIQUINONE] 1 BETA SUBCOMPLEX SUBUNIT 2-LIKE"/>
    <property type="match status" value="1"/>
</dbReference>
<dbReference type="InterPro" id="IPR026627">
    <property type="entry name" value="NDUFB2_animal"/>
</dbReference>
<dbReference type="RefSeq" id="XP_005818470.1">
    <property type="nucleotide sequence ID" value="XM_005818413.1"/>
</dbReference>
<dbReference type="OrthoDB" id="531564at2759"/>
<dbReference type="Proteomes" id="UP000011087">
    <property type="component" value="Unassembled WGS sequence"/>
</dbReference>
<reference evidence="2" key="3">
    <citation type="submission" date="2016-03" db="UniProtKB">
        <authorList>
            <consortium name="EnsemblProtists"/>
        </authorList>
    </citation>
    <scope>IDENTIFICATION</scope>
</reference>
<name>L1I6J7_GUITC</name>
<dbReference type="KEGG" id="gtt:GUITHDRAFT_156572"/>
<dbReference type="EnsemblProtists" id="EKX31490">
    <property type="protein sequence ID" value="EKX31490"/>
    <property type="gene ID" value="GUITHDRAFT_156572"/>
</dbReference>
<organism evidence="1">
    <name type="scientific">Guillardia theta (strain CCMP2712)</name>
    <name type="common">Cryptophyte</name>
    <dbReference type="NCBI Taxonomy" id="905079"/>
    <lineage>
        <taxon>Eukaryota</taxon>
        <taxon>Cryptophyceae</taxon>
        <taxon>Pyrenomonadales</taxon>
        <taxon>Geminigeraceae</taxon>
        <taxon>Guillardia</taxon>
    </lineage>
</organism>
<sequence>MADPAKYGHFPIPHVSSMHKNLAKGFGTVFWFWIFYRTYHDGNAVFLGHHPFHEEH</sequence>
<dbReference type="InterPro" id="IPR044980">
    <property type="entry name" value="NDUFB2_plant/fungi"/>
</dbReference>
<dbReference type="HOGENOM" id="CLU_3018339_0_0_1"/>
<reference evidence="3" key="2">
    <citation type="submission" date="2012-11" db="EMBL/GenBank/DDBJ databases">
        <authorList>
            <person name="Kuo A."/>
            <person name="Curtis B.A."/>
            <person name="Tanifuji G."/>
            <person name="Burki F."/>
            <person name="Gruber A."/>
            <person name="Irimia M."/>
            <person name="Maruyama S."/>
            <person name="Arias M.C."/>
            <person name="Ball S.G."/>
            <person name="Gile G.H."/>
            <person name="Hirakawa Y."/>
            <person name="Hopkins J.F."/>
            <person name="Rensing S.A."/>
            <person name="Schmutz J."/>
            <person name="Symeonidi A."/>
            <person name="Elias M."/>
            <person name="Eveleigh R.J."/>
            <person name="Herman E.K."/>
            <person name="Klute M.J."/>
            <person name="Nakayama T."/>
            <person name="Obornik M."/>
            <person name="Reyes-Prieto A."/>
            <person name="Armbrust E.V."/>
            <person name="Aves S.J."/>
            <person name="Beiko R.G."/>
            <person name="Coutinho P."/>
            <person name="Dacks J.B."/>
            <person name="Durnford D.G."/>
            <person name="Fast N.M."/>
            <person name="Green B.R."/>
            <person name="Grisdale C."/>
            <person name="Hempe F."/>
            <person name="Henrissat B."/>
            <person name="Hoppner M.P."/>
            <person name="Ishida K.-I."/>
            <person name="Kim E."/>
            <person name="Koreny L."/>
            <person name="Kroth P.G."/>
            <person name="Liu Y."/>
            <person name="Malik S.-B."/>
            <person name="Maier U.G."/>
            <person name="McRose D."/>
            <person name="Mock T."/>
            <person name="Neilson J.A."/>
            <person name="Onodera N.T."/>
            <person name="Poole A.M."/>
            <person name="Pritham E.J."/>
            <person name="Richards T.A."/>
            <person name="Rocap G."/>
            <person name="Roy S.W."/>
            <person name="Sarai C."/>
            <person name="Schaack S."/>
            <person name="Shirato S."/>
            <person name="Slamovits C.H."/>
            <person name="Spencer D.F."/>
            <person name="Suzuki S."/>
            <person name="Worden A.Z."/>
            <person name="Zauner S."/>
            <person name="Barry K."/>
            <person name="Bell C."/>
            <person name="Bharti A.K."/>
            <person name="Crow J.A."/>
            <person name="Grimwood J."/>
            <person name="Kramer R."/>
            <person name="Lindquist E."/>
            <person name="Lucas S."/>
            <person name="Salamov A."/>
            <person name="McFadden G.I."/>
            <person name="Lane C.E."/>
            <person name="Keeling P.J."/>
            <person name="Gray M.W."/>
            <person name="Grigoriev I.V."/>
            <person name="Archibald J.M."/>
        </authorList>
    </citation>
    <scope>NUCLEOTIDE SEQUENCE</scope>
    <source>
        <strain evidence="3">CCMP2712</strain>
    </source>
</reference>
<dbReference type="AlphaFoldDB" id="L1I6J7"/>
<evidence type="ECO:0000313" key="1">
    <source>
        <dbReference type="EMBL" id="EKX31490.1"/>
    </source>
</evidence>
<proteinExistence type="predicted"/>
<dbReference type="EMBL" id="JH993273">
    <property type="protein sequence ID" value="EKX31490.1"/>
    <property type="molecule type" value="Genomic_DNA"/>
</dbReference>
<dbReference type="GO" id="GO:0045271">
    <property type="term" value="C:respiratory chain complex I"/>
    <property type="evidence" value="ECO:0007669"/>
    <property type="project" value="InterPro"/>
</dbReference>
<reference evidence="1 3" key="1">
    <citation type="journal article" date="2012" name="Nature">
        <title>Algal genomes reveal evolutionary mosaicism and the fate of nucleomorphs.</title>
        <authorList>
            <consortium name="DOE Joint Genome Institute"/>
            <person name="Curtis B.A."/>
            <person name="Tanifuji G."/>
            <person name="Burki F."/>
            <person name="Gruber A."/>
            <person name="Irimia M."/>
            <person name="Maruyama S."/>
            <person name="Arias M.C."/>
            <person name="Ball S.G."/>
            <person name="Gile G.H."/>
            <person name="Hirakawa Y."/>
            <person name="Hopkins J.F."/>
            <person name="Kuo A."/>
            <person name="Rensing S.A."/>
            <person name="Schmutz J."/>
            <person name="Symeonidi A."/>
            <person name="Elias M."/>
            <person name="Eveleigh R.J."/>
            <person name="Herman E.K."/>
            <person name="Klute M.J."/>
            <person name="Nakayama T."/>
            <person name="Obornik M."/>
            <person name="Reyes-Prieto A."/>
            <person name="Armbrust E.V."/>
            <person name="Aves S.J."/>
            <person name="Beiko R.G."/>
            <person name="Coutinho P."/>
            <person name="Dacks J.B."/>
            <person name="Durnford D.G."/>
            <person name="Fast N.M."/>
            <person name="Green B.R."/>
            <person name="Grisdale C.J."/>
            <person name="Hempel F."/>
            <person name="Henrissat B."/>
            <person name="Hoppner M.P."/>
            <person name="Ishida K."/>
            <person name="Kim E."/>
            <person name="Koreny L."/>
            <person name="Kroth P.G."/>
            <person name="Liu Y."/>
            <person name="Malik S.B."/>
            <person name="Maier U.G."/>
            <person name="McRose D."/>
            <person name="Mock T."/>
            <person name="Neilson J.A."/>
            <person name="Onodera N.T."/>
            <person name="Poole A.M."/>
            <person name="Pritham E.J."/>
            <person name="Richards T.A."/>
            <person name="Rocap G."/>
            <person name="Roy S.W."/>
            <person name="Sarai C."/>
            <person name="Schaack S."/>
            <person name="Shirato S."/>
            <person name="Slamovits C.H."/>
            <person name="Spencer D.F."/>
            <person name="Suzuki S."/>
            <person name="Worden A.Z."/>
            <person name="Zauner S."/>
            <person name="Barry K."/>
            <person name="Bell C."/>
            <person name="Bharti A.K."/>
            <person name="Crow J.A."/>
            <person name="Grimwood J."/>
            <person name="Kramer R."/>
            <person name="Lindquist E."/>
            <person name="Lucas S."/>
            <person name="Salamov A."/>
            <person name="McFadden G.I."/>
            <person name="Lane C.E."/>
            <person name="Keeling P.J."/>
            <person name="Gray M.W."/>
            <person name="Grigoriev I.V."/>
            <person name="Archibald J.M."/>
        </authorList>
    </citation>
    <scope>NUCLEOTIDE SEQUENCE</scope>
    <source>
        <strain evidence="1 3">CCMP2712</strain>
    </source>
</reference>
<dbReference type="Pfam" id="PF14813">
    <property type="entry name" value="NADH_B2"/>
    <property type="match status" value="1"/>
</dbReference>
<dbReference type="GeneID" id="17288210"/>
<keyword evidence="3" id="KW-1185">Reference proteome</keyword>
<gene>
    <name evidence="1" type="ORF">GUITHDRAFT_156572</name>
</gene>
<evidence type="ECO:0000313" key="3">
    <source>
        <dbReference type="Proteomes" id="UP000011087"/>
    </source>
</evidence>